<gene>
    <name evidence="1" type="ORF">FCALED_LOCUS17330</name>
</gene>
<dbReference type="EMBL" id="CAJVPQ010025955">
    <property type="protein sequence ID" value="CAG8767750.1"/>
    <property type="molecule type" value="Genomic_DNA"/>
</dbReference>
<keyword evidence="2" id="KW-1185">Reference proteome</keyword>
<evidence type="ECO:0000313" key="1">
    <source>
        <dbReference type="EMBL" id="CAG8767750.1"/>
    </source>
</evidence>
<accession>A0A9N9J934</accession>
<proteinExistence type="predicted"/>
<organism evidence="1 2">
    <name type="scientific">Funneliformis caledonium</name>
    <dbReference type="NCBI Taxonomy" id="1117310"/>
    <lineage>
        <taxon>Eukaryota</taxon>
        <taxon>Fungi</taxon>
        <taxon>Fungi incertae sedis</taxon>
        <taxon>Mucoromycota</taxon>
        <taxon>Glomeromycotina</taxon>
        <taxon>Glomeromycetes</taxon>
        <taxon>Glomerales</taxon>
        <taxon>Glomeraceae</taxon>
        <taxon>Funneliformis</taxon>
    </lineage>
</organism>
<dbReference type="OrthoDB" id="2398629at2759"/>
<sequence>AQYRKFLVTNRVEEFDLAQENNFNITSVDILDAIITIDHYWKKTGILPNFEENPITAEKFIYIDDEVPIEELSVEEIIAAVKSSLEKDNNIEEDDELELNLITNKEALSSLKKVVQYFKNPPDNILINYTELKVLSSLKSKINKNIQDSAKQSTLDNFM</sequence>
<protein>
    <submittedName>
        <fullName evidence="1">2332_t:CDS:1</fullName>
    </submittedName>
</protein>
<evidence type="ECO:0000313" key="2">
    <source>
        <dbReference type="Proteomes" id="UP000789570"/>
    </source>
</evidence>
<reference evidence="1" key="1">
    <citation type="submission" date="2021-06" db="EMBL/GenBank/DDBJ databases">
        <authorList>
            <person name="Kallberg Y."/>
            <person name="Tangrot J."/>
            <person name="Rosling A."/>
        </authorList>
    </citation>
    <scope>NUCLEOTIDE SEQUENCE</scope>
    <source>
        <strain evidence="1">UK204</strain>
    </source>
</reference>
<feature type="non-terminal residue" evidence="1">
    <location>
        <position position="159"/>
    </location>
</feature>
<comment type="caution">
    <text evidence="1">The sequence shown here is derived from an EMBL/GenBank/DDBJ whole genome shotgun (WGS) entry which is preliminary data.</text>
</comment>
<dbReference type="Proteomes" id="UP000789570">
    <property type="component" value="Unassembled WGS sequence"/>
</dbReference>
<name>A0A9N9J934_9GLOM</name>
<dbReference type="AlphaFoldDB" id="A0A9N9J934"/>